<evidence type="ECO:0000256" key="1">
    <source>
        <dbReference type="ARBA" id="ARBA00004651"/>
    </source>
</evidence>
<feature type="transmembrane region" description="Helical" evidence="10">
    <location>
        <begin position="174"/>
        <end position="201"/>
    </location>
</feature>
<keyword evidence="2" id="KW-1003">Cell membrane</keyword>
<comment type="subcellular location">
    <subcellularLocation>
        <location evidence="1">Cell membrane</location>
        <topology evidence="1">Multi-pass membrane protein</topology>
    </subcellularLocation>
</comment>
<dbReference type="Pfam" id="PF02949">
    <property type="entry name" value="7tm_6"/>
    <property type="match status" value="1"/>
</dbReference>
<evidence type="ECO:0000256" key="7">
    <source>
        <dbReference type="ARBA" id="ARBA00023136"/>
    </source>
</evidence>
<dbReference type="GO" id="GO:0007165">
    <property type="term" value="P:signal transduction"/>
    <property type="evidence" value="ECO:0007669"/>
    <property type="project" value="UniProtKB-KW"/>
</dbReference>
<evidence type="ECO:0000313" key="11">
    <source>
        <dbReference type="EMBL" id="KAJ8965976.1"/>
    </source>
</evidence>
<keyword evidence="8" id="KW-0675">Receptor</keyword>
<feature type="transmembrane region" description="Helical" evidence="10">
    <location>
        <begin position="32"/>
        <end position="57"/>
    </location>
</feature>
<dbReference type="AlphaFoldDB" id="A0AAV8ZL73"/>
<evidence type="ECO:0000256" key="10">
    <source>
        <dbReference type="SAM" id="Phobius"/>
    </source>
</evidence>
<dbReference type="Proteomes" id="UP001162156">
    <property type="component" value="Unassembled WGS sequence"/>
</dbReference>
<evidence type="ECO:0000256" key="3">
    <source>
        <dbReference type="ARBA" id="ARBA00022606"/>
    </source>
</evidence>
<evidence type="ECO:0000256" key="2">
    <source>
        <dbReference type="ARBA" id="ARBA00022475"/>
    </source>
</evidence>
<sequence>MKDFNLQNAFKAEKMVLIFAGFYPSRYGKKNALLMLSAIVNISITLIQYSSMLIFIFSNLSDIIKISEVLLYFMTATSFICKLVNIILQNENLLKIEEMLQNSLFTKVSIEEEYILKHYIQNGRLSTNIFKVLTALAASFYVVFPLIDGDSNVKKFSLLSWYPFDQNNYYYEVFLFQAISIIIVAWFESFIEILFIIMMVLSRAQFEILKHRLTRIVKHTKENEEGEDDELVQKRLRRCIIHYNYVLRFVLHIYLLPTHYL</sequence>
<evidence type="ECO:0000256" key="8">
    <source>
        <dbReference type="ARBA" id="ARBA00023170"/>
    </source>
</evidence>
<keyword evidence="5" id="KW-0552">Olfaction</keyword>
<organism evidence="11 12">
    <name type="scientific">Rhamnusium bicolor</name>
    <dbReference type="NCBI Taxonomy" id="1586634"/>
    <lineage>
        <taxon>Eukaryota</taxon>
        <taxon>Metazoa</taxon>
        <taxon>Ecdysozoa</taxon>
        <taxon>Arthropoda</taxon>
        <taxon>Hexapoda</taxon>
        <taxon>Insecta</taxon>
        <taxon>Pterygota</taxon>
        <taxon>Neoptera</taxon>
        <taxon>Endopterygota</taxon>
        <taxon>Coleoptera</taxon>
        <taxon>Polyphaga</taxon>
        <taxon>Cucujiformia</taxon>
        <taxon>Chrysomeloidea</taxon>
        <taxon>Cerambycidae</taxon>
        <taxon>Lepturinae</taxon>
        <taxon>Rhagiini</taxon>
        <taxon>Rhamnusium</taxon>
    </lineage>
</organism>
<evidence type="ECO:0000313" key="12">
    <source>
        <dbReference type="Proteomes" id="UP001162156"/>
    </source>
</evidence>
<keyword evidence="4 10" id="KW-0812">Transmembrane</keyword>
<dbReference type="GO" id="GO:0005886">
    <property type="term" value="C:plasma membrane"/>
    <property type="evidence" value="ECO:0007669"/>
    <property type="project" value="UniProtKB-SubCell"/>
</dbReference>
<protein>
    <submittedName>
        <fullName evidence="11">Uncharacterized protein</fullName>
    </submittedName>
</protein>
<accession>A0AAV8ZL73</accession>
<dbReference type="EMBL" id="JANEYF010001109">
    <property type="protein sequence ID" value="KAJ8965976.1"/>
    <property type="molecule type" value="Genomic_DNA"/>
</dbReference>
<dbReference type="InterPro" id="IPR004117">
    <property type="entry name" value="7tm6_olfct_rcpt"/>
</dbReference>
<gene>
    <name evidence="11" type="ORF">NQ314_003804</name>
</gene>
<proteinExistence type="predicted"/>
<dbReference type="GO" id="GO:0004984">
    <property type="term" value="F:olfactory receptor activity"/>
    <property type="evidence" value="ECO:0007669"/>
    <property type="project" value="InterPro"/>
</dbReference>
<comment type="caution">
    <text evidence="11">The sequence shown here is derived from an EMBL/GenBank/DDBJ whole genome shotgun (WGS) entry which is preliminary data.</text>
</comment>
<dbReference type="PANTHER" id="PTHR21137">
    <property type="entry name" value="ODORANT RECEPTOR"/>
    <property type="match status" value="1"/>
</dbReference>
<feature type="transmembrane region" description="Helical" evidence="10">
    <location>
        <begin position="129"/>
        <end position="147"/>
    </location>
</feature>
<reference evidence="11" key="1">
    <citation type="journal article" date="2023" name="Insect Mol. Biol.">
        <title>Genome sequencing provides insights into the evolution of gene families encoding plant cell wall-degrading enzymes in longhorned beetles.</title>
        <authorList>
            <person name="Shin N.R."/>
            <person name="Okamura Y."/>
            <person name="Kirsch R."/>
            <person name="Pauchet Y."/>
        </authorList>
    </citation>
    <scope>NUCLEOTIDE SEQUENCE</scope>
    <source>
        <strain evidence="11">RBIC_L_NR</strain>
    </source>
</reference>
<feature type="transmembrane region" description="Helical" evidence="10">
    <location>
        <begin position="69"/>
        <end position="88"/>
    </location>
</feature>
<evidence type="ECO:0000256" key="9">
    <source>
        <dbReference type="ARBA" id="ARBA00023224"/>
    </source>
</evidence>
<dbReference type="PANTHER" id="PTHR21137:SF35">
    <property type="entry name" value="ODORANT RECEPTOR 19A-RELATED"/>
    <property type="match status" value="1"/>
</dbReference>
<keyword evidence="9" id="KW-0807">Transducer</keyword>
<evidence type="ECO:0000256" key="6">
    <source>
        <dbReference type="ARBA" id="ARBA00022989"/>
    </source>
</evidence>
<keyword evidence="7 10" id="KW-0472">Membrane</keyword>
<evidence type="ECO:0000256" key="5">
    <source>
        <dbReference type="ARBA" id="ARBA00022725"/>
    </source>
</evidence>
<name>A0AAV8ZL73_9CUCU</name>
<keyword evidence="12" id="KW-1185">Reference proteome</keyword>
<keyword evidence="3" id="KW-0716">Sensory transduction</keyword>
<dbReference type="GO" id="GO:0005549">
    <property type="term" value="F:odorant binding"/>
    <property type="evidence" value="ECO:0007669"/>
    <property type="project" value="InterPro"/>
</dbReference>
<evidence type="ECO:0000256" key="4">
    <source>
        <dbReference type="ARBA" id="ARBA00022692"/>
    </source>
</evidence>
<keyword evidence="6 10" id="KW-1133">Transmembrane helix</keyword>